<accession>A0ABT5HHS4</accession>
<organism evidence="1 2">
    <name type="scientific">Asticcacaulis machinosus</name>
    <dbReference type="NCBI Taxonomy" id="2984211"/>
    <lineage>
        <taxon>Bacteria</taxon>
        <taxon>Pseudomonadati</taxon>
        <taxon>Pseudomonadota</taxon>
        <taxon>Alphaproteobacteria</taxon>
        <taxon>Caulobacterales</taxon>
        <taxon>Caulobacteraceae</taxon>
        <taxon>Asticcacaulis</taxon>
    </lineage>
</organism>
<proteinExistence type="predicted"/>
<name>A0ABT5HHS4_9CAUL</name>
<gene>
    <name evidence="1" type="ORF">PQU98_03320</name>
</gene>
<sequence>MSSAREKMDRLLLPVLGEAHLSRQSVSERGRITDARWYGSAMLLAAMLDQSKGELTDIEGLRLEQELERSGEFAAELIRARDVPASAAGSVELQALIEADGSNPATLLLNGRPSIRNALDTRVRDFFLLDGTQEAVLATGRIFGNARHVGTGVLVRLEKNGQSLEGVLTARHVAQAMSHRSGAMFADAAIDFLGEFGGSGQNAHTLTGILECSADEITDTSPIDTFDYALLKVGPPLSERPLPSPASIDIRPRPSAGGQIAIVGYPAKPEHVRSNLDPDSVWYRLFEGIWNVKRMMPARIFTPADRPEVSTLDARTFLHNATTTQGASGGPILTAAGGRVGAIHLGGKETDGNTGQWLSSIVSDL</sequence>
<comment type="caution">
    <text evidence="1">The sequence shown here is derived from an EMBL/GenBank/DDBJ whole genome shotgun (WGS) entry which is preliminary data.</text>
</comment>
<evidence type="ECO:0000313" key="1">
    <source>
        <dbReference type="EMBL" id="MDC7675144.1"/>
    </source>
</evidence>
<dbReference type="InterPro" id="IPR009003">
    <property type="entry name" value="Peptidase_S1_PA"/>
</dbReference>
<dbReference type="Pfam" id="PF13365">
    <property type="entry name" value="Trypsin_2"/>
    <property type="match status" value="1"/>
</dbReference>
<dbReference type="SUPFAM" id="SSF50494">
    <property type="entry name" value="Trypsin-like serine proteases"/>
    <property type="match status" value="1"/>
</dbReference>
<reference evidence="1 2" key="1">
    <citation type="submission" date="2023-01" db="EMBL/GenBank/DDBJ databases">
        <title>Novel species of the genus Asticcacaulis isolated from rivers.</title>
        <authorList>
            <person name="Lu H."/>
        </authorList>
    </citation>
    <scope>NUCLEOTIDE SEQUENCE [LARGE SCALE GENOMIC DNA]</scope>
    <source>
        <strain evidence="1 2">LKC15W</strain>
    </source>
</reference>
<keyword evidence="2" id="KW-1185">Reference proteome</keyword>
<dbReference type="Gene3D" id="2.40.10.10">
    <property type="entry name" value="Trypsin-like serine proteases"/>
    <property type="match status" value="2"/>
</dbReference>
<dbReference type="InterPro" id="IPR043504">
    <property type="entry name" value="Peptidase_S1_PA_chymotrypsin"/>
</dbReference>
<dbReference type="Proteomes" id="UP001218579">
    <property type="component" value="Unassembled WGS sequence"/>
</dbReference>
<dbReference type="EMBL" id="JAQQKV010000001">
    <property type="protein sequence ID" value="MDC7675144.1"/>
    <property type="molecule type" value="Genomic_DNA"/>
</dbReference>
<evidence type="ECO:0000313" key="2">
    <source>
        <dbReference type="Proteomes" id="UP001218579"/>
    </source>
</evidence>
<protein>
    <submittedName>
        <fullName evidence="1">Trypsin-like peptidase domain-containing protein</fullName>
    </submittedName>
</protein>
<dbReference type="RefSeq" id="WP_272743456.1">
    <property type="nucleotide sequence ID" value="NZ_JAQQKV010000001.1"/>
</dbReference>